<sequence>MQTPSKKYVVDIWSDFVCPWCWIAKRRFEKALEQFSDKDSVQVNVRAYRLAANQRAPEPMIAALKRKLGNPHSADAMIDTVTKYGRAEGLDYRFSTMQFGDTAEAHVLVKAVQDTAVKKRLVEMLYEQSTTHGKSLFDRTSLAAIAKAAGVSDESIELAWSSVGLRVEMQEDEHFAAQLGSGVPLFVFNNAFSVSGAQPEAGFIEALNKMQEKARVDDDAFTGQVCGIDGCKV</sequence>
<accession>A0A5N7JS92</accession>
<dbReference type="CDD" id="cd03024">
    <property type="entry name" value="DsbA_FrnE"/>
    <property type="match status" value="1"/>
</dbReference>
<keyword evidence="5" id="KW-1185">Reference proteome</keyword>
<dbReference type="InterPro" id="IPR001853">
    <property type="entry name" value="DSBA-like_thioredoxin_dom"/>
</dbReference>
<dbReference type="InterPro" id="IPR036249">
    <property type="entry name" value="Thioredoxin-like_sf"/>
</dbReference>
<proteinExistence type="predicted"/>
<dbReference type="GO" id="GO:0016491">
    <property type="term" value="F:oxidoreductase activity"/>
    <property type="evidence" value="ECO:0007669"/>
    <property type="project" value="InterPro"/>
</dbReference>
<evidence type="ECO:0000313" key="4">
    <source>
        <dbReference type="Proteomes" id="UP000325438"/>
    </source>
</evidence>
<reference evidence="2 4" key="1">
    <citation type="submission" date="2019-09" db="EMBL/GenBank/DDBJ databases">
        <title>The draft genomes of Allium pathogen Pseudomonas sp.</title>
        <authorList>
            <person name="Fujikawa T."/>
            <person name="Sawada H."/>
        </authorList>
    </citation>
    <scope>NUCLEOTIDE SEQUENCE [LARGE SCALE GENOMIC DNA]</scope>
    <source>
        <strain evidence="2 4">MAFF 730085</strain>
    </source>
</reference>
<feature type="domain" description="DSBA-like thioredoxin" evidence="1">
    <location>
        <begin position="9"/>
        <end position="207"/>
    </location>
</feature>
<evidence type="ECO:0000313" key="2">
    <source>
        <dbReference type="EMBL" id="MPQ84185.1"/>
    </source>
</evidence>
<dbReference type="RefSeq" id="WP_152746398.1">
    <property type="nucleotide sequence ID" value="NZ_VUAZ01000052.1"/>
</dbReference>
<dbReference type="Proteomes" id="UP000326112">
    <property type="component" value="Unassembled WGS sequence"/>
</dbReference>
<evidence type="ECO:0000313" key="3">
    <source>
        <dbReference type="EMBL" id="MPR02364.1"/>
    </source>
</evidence>
<reference evidence="3 5" key="3">
    <citation type="journal article" date="2023" name="Plant Pathol.">
        <title>Dismantling and reorganizing Pseudomonas marginalis sensu#lato.</title>
        <authorList>
            <person name="Sawada H."/>
            <person name="Fujikawa T."/>
            <person name="Satou M."/>
        </authorList>
    </citation>
    <scope>NUCLEOTIDE SEQUENCE [LARGE SCALE GENOMIC DNA]</scope>
    <source>
        <strain evidence="3 5">MAFF 212408</strain>
    </source>
</reference>
<dbReference type="PANTHER" id="PTHR13887">
    <property type="entry name" value="GLUTATHIONE S-TRANSFERASE KAPPA"/>
    <property type="match status" value="1"/>
</dbReference>
<dbReference type="SUPFAM" id="SSF52833">
    <property type="entry name" value="Thioredoxin-like"/>
    <property type="match status" value="1"/>
</dbReference>
<dbReference type="Proteomes" id="UP000325438">
    <property type="component" value="Unassembled WGS sequence"/>
</dbReference>
<protein>
    <submittedName>
        <fullName evidence="2">DsbA family oxidoreductase</fullName>
    </submittedName>
</protein>
<dbReference type="Pfam" id="PF01323">
    <property type="entry name" value="DSBA"/>
    <property type="match status" value="1"/>
</dbReference>
<dbReference type="AlphaFoldDB" id="A0A5N7JS92"/>
<comment type="caution">
    <text evidence="2">The sequence shown here is derived from an EMBL/GenBank/DDBJ whole genome shotgun (WGS) entry which is preliminary data.</text>
</comment>
<dbReference type="EMBL" id="VUAZ01000052">
    <property type="protein sequence ID" value="MPR02364.1"/>
    <property type="molecule type" value="Genomic_DNA"/>
</dbReference>
<evidence type="ECO:0000259" key="1">
    <source>
        <dbReference type="Pfam" id="PF01323"/>
    </source>
</evidence>
<dbReference type="PANTHER" id="PTHR13887:SF41">
    <property type="entry name" value="THIOREDOXIN SUPERFAMILY PROTEIN"/>
    <property type="match status" value="1"/>
</dbReference>
<name>A0A5N7JS92_9PSED</name>
<reference evidence="3 5" key="2">
    <citation type="journal article" date="2020" name="Int. J. Syst. Evol. Microbiol.">
        <title>Pseudomonas kitaguniensis sp. nov., a pathogen causing bacterial rot of Welsh onion in Japan.</title>
        <authorList>
            <person name="Sawada H."/>
            <person name="Fujikawa T."/>
            <person name="Nishiwaki Y."/>
            <person name="Horita H."/>
        </authorList>
    </citation>
    <scope>NUCLEOTIDE SEQUENCE [LARGE SCALE GENOMIC DNA]</scope>
    <source>
        <strain evidence="3 5">MAFF 212408</strain>
    </source>
</reference>
<dbReference type="Gene3D" id="3.40.30.10">
    <property type="entry name" value="Glutaredoxin"/>
    <property type="match status" value="1"/>
</dbReference>
<gene>
    <name evidence="3" type="ORF">F0169_09935</name>
    <name evidence="2" type="ORF">F0170_09420</name>
</gene>
<organism evidence="2 4">
    <name type="scientific">Pseudomonas kitaguniensis</name>
    <dbReference type="NCBI Taxonomy" id="2607908"/>
    <lineage>
        <taxon>Bacteria</taxon>
        <taxon>Pseudomonadati</taxon>
        <taxon>Pseudomonadota</taxon>
        <taxon>Gammaproteobacteria</taxon>
        <taxon>Pseudomonadales</taxon>
        <taxon>Pseudomonadaceae</taxon>
        <taxon>Pseudomonas</taxon>
    </lineage>
</organism>
<dbReference type="EMBL" id="VUBA01000048">
    <property type="protein sequence ID" value="MPQ84185.1"/>
    <property type="molecule type" value="Genomic_DNA"/>
</dbReference>
<evidence type="ECO:0000313" key="5">
    <source>
        <dbReference type="Proteomes" id="UP000326112"/>
    </source>
</evidence>